<feature type="compositionally biased region" description="Polar residues" evidence="1">
    <location>
        <begin position="347"/>
        <end position="358"/>
    </location>
</feature>
<evidence type="ECO:0000313" key="3">
    <source>
        <dbReference type="Proteomes" id="UP001309876"/>
    </source>
</evidence>
<organism evidence="2 3">
    <name type="scientific">Lithohypha guttulata</name>
    <dbReference type="NCBI Taxonomy" id="1690604"/>
    <lineage>
        <taxon>Eukaryota</taxon>
        <taxon>Fungi</taxon>
        <taxon>Dikarya</taxon>
        <taxon>Ascomycota</taxon>
        <taxon>Pezizomycotina</taxon>
        <taxon>Eurotiomycetes</taxon>
        <taxon>Chaetothyriomycetidae</taxon>
        <taxon>Chaetothyriales</taxon>
        <taxon>Trichomeriaceae</taxon>
        <taxon>Lithohypha</taxon>
    </lineage>
</organism>
<dbReference type="Proteomes" id="UP001309876">
    <property type="component" value="Unassembled WGS sequence"/>
</dbReference>
<feature type="compositionally biased region" description="Acidic residues" evidence="1">
    <location>
        <begin position="219"/>
        <end position="238"/>
    </location>
</feature>
<gene>
    <name evidence="2" type="ORF">LTR05_001935</name>
</gene>
<feature type="compositionally biased region" description="Polar residues" evidence="1">
    <location>
        <begin position="178"/>
        <end position="187"/>
    </location>
</feature>
<comment type="caution">
    <text evidence="2">The sequence shown here is derived from an EMBL/GenBank/DDBJ whole genome shotgun (WGS) entry which is preliminary data.</text>
</comment>
<protein>
    <submittedName>
        <fullName evidence="2">Uncharacterized protein</fullName>
    </submittedName>
</protein>
<sequence>MSQQNSLRDNLGTIQKLRDALDTVLEQWCALADVPRDRDDDHNAVVDTLDRGFFELQAEVNEVLKEGNDNLDFGDLKRTMFDVMTTLKSIKTLLERTESWNNNEAMSHKMLNCDDREARELAESMGNEDLASIILMWRTALEEYDEKADYRSMSQNVDMARRQRRIRHLDDVYNRRNGQSLLLSTPPRNIRNRWDDSNVGGGVANEEDRDAHEGYSGIEDVDSEETNTEEVEGDDQLSNDEQQSGLEELPAIPFNSEPNDDSEDKLQETEHAKTIGSENEHRDYSEAASASLAERGDHAPTNTSTPSTIEDLSTSINEVTLARSPDQIPSTPDLTPDHSPLPAEPSMDNSVGHANTTGLALAPNPAAQGANQSLQPAQGDTDSSASNTRPDRARNPRDNSTQNGVRKGKGRRRRGAG</sequence>
<dbReference type="EMBL" id="JAVRRJ010000001">
    <property type="protein sequence ID" value="KAK5091750.1"/>
    <property type="molecule type" value="Genomic_DNA"/>
</dbReference>
<feature type="region of interest" description="Disordered" evidence="1">
    <location>
        <begin position="178"/>
        <end position="417"/>
    </location>
</feature>
<reference evidence="2 3" key="1">
    <citation type="submission" date="2023-08" db="EMBL/GenBank/DDBJ databases">
        <title>Black Yeasts Isolated from many extreme environments.</title>
        <authorList>
            <person name="Coleine C."/>
            <person name="Stajich J.E."/>
            <person name="Selbmann L."/>
        </authorList>
    </citation>
    <scope>NUCLEOTIDE SEQUENCE [LARGE SCALE GENOMIC DNA]</scope>
    <source>
        <strain evidence="2 3">CCFEE 5910</strain>
    </source>
</reference>
<feature type="compositionally biased region" description="Basic and acidic residues" evidence="1">
    <location>
        <begin position="264"/>
        <end position="285"/>
    </location>
</feature>
<feature type="compositionally biased region" description="Polar residues" evidence="1">
    <location>
        <begin position="300"/>
        <end position="318"/>
    </location>
</feature>
<evidence type="ECO:0000313" key="2">
    <source>
        <dbReference type="EMBL" id="KAK5091750.1"/>
    </source>
</evidence>
<feature type="compositionally biased region" description="Polar residues" evidence="1">
    <location>
        <begin position="369"/>
        <end position="388"/>
    </location>
</feature>
<keyword evidence="3" id="KW-1185">Reference proteome</keyword>
<accession>A0AAN7T8G0</accession>
<evidence type="ECO:0000256" key="1">
    <source>
        <dbReference type="SAM" id="MobiDB-lite"/>
    </source>
</evidence>
<name>A0AAN7T8G0_9EURO</name>
<feature type="compositionally biased region" description="Basic residues" evidence="1">
    <location>
        <begin position="406"/>
        <end position="417"/>
    </location>
</feature>
<proteinExistence type="predicted"/>
<dbReference type="AlphaFoldDB" id="A0AAN7T8G0"/>